<feature type="region of interest" description="Disordered" evidence="1">
    <location>
        <begin position="1"/>
        <end position="66"/>
    </location>
</feature>
<accession>A0AAV7QY76</accession>
<sequence length="146" mass="15169">MLRMDAMDQVIASLKASPSSPGGGGPCVQEDGPRRAEVPPREAFPPAPKRMRGQKKGKCAGEKRAEATPVQVWDGVYLPLTQSEVSASPVVGTGQPWSGSLGQVSAQTASFVVGSVNTVTGRDTGASSERETSQRDLVGHLASVLP</sequence>
<feature type="region of interest" description="Disordered" evidence="1">
    <location>
        <begin position="118"/>
        <end position="146"/>
    </location>
</feature>
<organism evidence="2 3">
    <name type="scientific">Pleurodeles waltl</name>
    <name type="common">Iberian ribbed newt</name>
    <dbReference type="NCBI Taxonomy" id="8319"/>
    <lineage>
        <taxon>Eukaryota</taxon>
        <taxon>Metazoa</taxon>
        <taxon>Chordata</taxon>
        <taxon>Craniata</taxon>
        <taxon>Vertebrata</taxon>
        <taxon>Euteleostomi</taxon>
        <taxon>Amphibia</taxon>
        <taxon>Batrachia</taxon>
        <taxon>Caudata</taxon>
        <taxon>Salamandroidea</taxon>
        <taxon>Salamandridae</taxon>
        <taxon>Pleurodelinae</taxon>
        <taxon>Pleurodeles</taxon>
    </lineage>
</organism>
<name>A0AAV7QY76_PLEWA</name>
<evidence type="ECO:0000313" key="3">
    <source>
        <dbReference type="Proteomes" id="UP001066276"/>
    </source>
</evidence>
<feature type="compositionally biased region" description="Polar residues" evidence="1">
    <location>
        <begin position="118"/>
        <end position="127"/>
    </location>
</feature>
<protein>
    <submittedName>
        <fullName evidence="2">Uncharacterized protein</fullName>
    </submittedName>
</protein>
<dbReference type="Proteomes" id="UP001066276">
    <property type="component" value="Chromosome 6"/>
</dbReference>
<feature type="compositionally biased region" description="Basic residues" evidence="1">
    <location>
        <begin position="49"/>
        <end position="58"/>
    </location>
</feature>
<gene>
    <name evidence="2" type="ORF">NDU88_011290</name>
</gene>
<dbReference type="EMBL" id="JANPWB010000010">
    <property type="protein sequence ID" value="KAJ1144998.1"/>
    <property type="molecule type" value="Genomic_DNA"/>
</dbReference>
<feature type="compositionally biased region" description="Basic and acidic residues" evidence="1">
    <location>
        <begin position="31"/>
        <end position="40"/>
    </location>
</feature>
<proteinExistence type="predicted"/>
<dbReference type="AlphaFoldDB" id="A0AAV7QY76"/>
<feature type="compositionally biased region" description="Basic and acidic residues" evidence="1">
    <location>
        <begin position="128"/>
        <end position="138"/>
    </location>
</feature>
<evidence type="ECO:0000313" key="2">
    <source>
        <dbReference type="EMBL" id="KAJ1144998.1"/>
    </source>
</evidence>
<evidence type="ECO:0000256" key="1">
    <source>
        <dbReference type="SAM" id="MobiDB-lite"/>
    </source>
</evidence>
<keyword evidence="3" id="KW-1185">Reference proteome</keyword>
<reference evidence="2" key="1">
    <citation type="journal article" date="2022" name="bioRxiv">
        <title>Sequencing and chromosome-scale assembly of the giantPleurodeles waltlgenome.</title>
        <authorList>
            <person name="Brown T."/>
            <person name="Elewa A."/>
            <person name="Iarovenko S."/>
            <person name="Subramanian E."/>
            <person name="Araus A.J."/>
            <person name="Petzold A."/>
            <person name="Susuki M."/>
            <person name="Suzuki K.-i.T."/>
            <person name="Hayashi T."/>
            <person name="Toyoda A."/>
            <person name="Oliveira C."/>
            <person name="Osipova E."/>
            <person name="Leigh N.D."/>
            <person name="Simon A."/>
            <person name="Yun M.H."/>
        </authorList>
    </citation>
    <scope>NUCLEOTIDE SEQUENCE</scope>
    <source>
        <strain evidence="2">20211129_DDA</strain>
        <tissue evidence="2">Liver</tissue>
    </source>
</reference>
<comment type="caution">
    <text evidence="2">The sequence shown here is derived from an EMBL/GenBank/DDBJ whole genome shotgun (WGS) entry which is preliminary data.</text>
</comment>